<dbReference type="Proteomes" id="UP000236000">
    <property type="component" value="Unassembled WGS sequence"/>
</dbReference>
<feature type="repeat" description="ANK" evidence="3">
    <location>
        <begin position="146"/>
        <end position="178"/>
    </location>
</feature>
<dbReference type="PROSITE" id="PS50088">
    <property type="entry name" value="ANK_REPEAT"/>
    <property type="match status" value="2"/>
</dbReference>
<evidence type="ECO:0000256" key="2">
    <source>
        <dbReference type="ARBA" id="ARBA00023043"/>
    </source>
</evidence>
<proteinExistence type="predicted"/>
<feature type="transmembrane region" description="Helical" evidence="4">
    <location>
        <begin position="12"/>
        <end position="29"/>
    </location>
</feature>
<accession>A0A2N8HB00</accession>
<protein>
    <submittedName>
        <fullName evidence="5">Uncharacterized protein</fullName>
    </submittedName>
</protein>
<evidence type="ECO:0000256" key="3">
    <source>
        <dbReference type="PROSITE-ProRule" id="PRU00023"/>
    </source>
</evidence>
<evidence type="ECO:0000256" key="1">
    <source>
        <dbReference type="ARBA" id="ARBA00022737"/>
    </source>
</evidence>
<sequence>MNQHTRNIIVDSLILVAFSSILGGISLVVSKSFSGDPNPALDLITVMKKAEAKEVNASSEQEEQEARVKGMKEFDQTLEEGEQLAAKEGKAFVNMTDPHGRTPVMWVCYANYNNIETTLKLEAKRAPYLERLLEDPRVEIDQKDKDGWTALHWASWSGLDRLSDMLIEKKADINNREGNGFTPLMLAAMRGNFQVAALLLEKGADMNAVNKFGKNALQLAEEGAQAYQSSFDLTKTEVSKAPVNTFAQAYEKAVAALSPEHAPEFMEAMSKAVGRQAFVETEYVLQLITRSLISRNLLTEEQAGKFKEEITGAVAENSQIIDVRGVAFEHTVDILKEAADRNH</sequence>
<keyword evidence="1" id="KW-0677">Repeat</keyword>
<gene>
    <name evidence="5" type="ORF">CXU22_10375</name>
</gene>
<dbReference type="PRINTS" id="PR01415">
    <property type="entry name" value="ANKYRIN"/>
</dbReference>
<dbReference type="AlphaFoldDB" id="A0A2N8HB00"/>
<feature type="repeat" description="ANK" evidence="3">
    <location>
        <begin position="179"/>
        <end position="211"/>
    </location>
</feature>
<comment type="caution">
    <text evidence="5">The sequence shown here is derived from an EMBL/GenBank/DDBJ whole genome shotgun (WGS) entry which is preliminary data.</text>
</comment>
<dbReference type="InterPro" id="IPR002110">
    <property type="entry name" value="Ankyrin_rpt"/>
</dbReference>
<dbReference type="PANTHER" id="PTHR24171:SF9">
    <property type="entry name" value="ANKYRIN REPEAT DOMAIN-CONTAINING PROTEIN 39"/>
    <property type="match status" value="1"/>
</dbReference>
<organism evidence="5 6">
    <name type="scientific">Akkermansia muciniphila</name>
    <dbReference type="NCBI Taxonomy" id="239935"/>
    <lineage>
        <taxon>Bacteria</taxon>
        <taxon>Pseudomonadati</taxon>
        <taxon>Verrucomicrobiota</taxon>
        <taxon>Verrucomicrobiia</taxon>
        <taxon>Verrucomicrobiales</taxon>
        <taxon>Akkermansiaceae</taxon>
        <taxon>Akkermansia</taxon>
    </lineage>
</organism>
<dbReference type="InterPro" id="IPR036770">
    <property type="entry name" value="Ankyrin_rpt-contain_sf"/>
</dbReference>
<dbReference type="Pfam" id="PF13857">
    <property type="entry name" value="Ank_5"/>
    <property type="match status" value="1"/>
</dbReference>
<evidence type="ECO:0000256" key="4">
    <source>
        <dbReference type="SAM" id="Phobius"/>
    </source>
</evidence>
<dbReference type="OrthoDB" id="198309at2"/>
<dbReference type="SUPFAM" id="SSF48403">
    <property type="entry name" value="Ankyrin repeat"/>
    <property type="match status" value="1"/>
</dbReference>
<dbReference type="PANTHER" id="PTHR24171">
    <property type="entry name" value="ANKYRIN REPEAT DOMAIN-CONTAINING PROTEIN 39-RELATED"/>
    <property type="match status" value="1"/>
</dbReference>
<name>A0A2N8HB00_9BACT</name>
<keyword evidence="4" id="KW-0472">Membrane</keyword>
<dbReference type="SMART" id="SM00248">
    <property type="entry name" value="ANK"/>
    <property type="match status" value="3"/>
</dbReference>
<keyword evidence="4" id="KW-0812">Transmembrane</keyword>
<reference evidence="5 6" key="1">
    <citation type="journal article" date="2017" name="BMC Genomics">
        <title>Genome sequencing of 39 Akkermansia muciniphila isolates reveals its population structure, genomic and functional diverisity, and global distribution in mammalian gut microbiotas.</title>
        <authorList>
            <person name="Guo X."/>
            <person name="Li S."/>
            <person name="Zhang J."/>
            <person name="Wu F."/>
            <person name="Li X."/>
            <person name="Wu D."/>
            <person name="Zhang M."/>
            <person name="Ou Z."/>
            <person name="Jie Z."/>
            <person name="Yan Q."/>
            <person name="Li P."/>
            <person name="Yi J."/>
            <person name="Peng Y."/>
        </authorList>
    </citation>
    <scope>NUCLEOTIDE SEQUENCE [LARGE SCALE GENOMIC DNA]</scope>
    <source>
        <strain evidence="5 6">GP24</strain>
    </source>
</reference>
<dbReference type="PROSITE" id="PS50297">
    <property type="entry name" value="ANK_REP_REGION"/>
    <property type="match status" value="2"/>
</dbReference>
<keyword evidence="4" id="KW-1133">Transmembrane helix</keyword>
<dbReference type="Gene3D" id="1.25.40.20">
    <property type="entry name" value="Ankyrin repeat-containing domain"/>
    <property type="match status" value="1"/>
</dbReference>
<dbReference type="RefSeq" id="WP_102715211.1">
    <property type="nucleotide sequence ID" value="NZ_PJKA01000013.1"/>
</dbReference>
<evidence type="ECO:0000313" key="5">
    <source>
        <dbReference type="EMBL" id="PNC17041.1"/>
    </source>
</evidence>
<evidence type="ECO:0000313" key="6">
    <source>
        <dbReference type="Proteomes" id="UP000236000"/>
    </source>
</evidence>
<keyword evidence="2 3" id="KW-0040">ANK repeat</keyword>
<dbReference type="EMBL" id="PJKA01000013">
    <property type="protein sequence ID" value="PNC17041.1"/>
    <property type="molecule type" value="Genomic_DNA"/>
</dbReference>